<accession>A0ABM8T7P2</accession>
<keyword evidence="2" id="KW-1185">Reference proteome</keyword>
<evidence type="ECO:0000313" key="2">
    <source>
        <dbReference type="Proteomes" id="UP000835287"/>
    </source>
</evidence>
<name>A0ABM8T7P2_9XANT</name>
<keyword evidence="1" id="KW-0614">Plasmid</keyword>
<geneLocation type="plasmid" evidence="1 2">
    <name>XAC301_p24</name>
</geneLocation>
<organism evidence="1 2">
    <name type="scientific">Xanthomonas arboricola pv. corylina</name>
    <dbReference type="NCBI Taxonomy" id="487821"/>
    <lineage>
        <taxon>Bacteria</taxon>
        <taxon>Pseudomonadati</taxon>
        <taxon>Pseudomonadota</taxon>
        <taxon>Gammaproteobacteria</taxon>
        <taxon>Lysobacterales</taxon>
        <taxon>Lysobacteraceae</taxon>
        <taxon>Xanthomonas</taxon>
    </lineage>
</organism>
<evidence type="ECO:0000313" key="1">
    <source>
        <dbReference type="EMBL" id="CAE6865861.1"/>
    </source>
</evidence>
<protein>
    <submittedName>
        <fullName evidence="1">Uncharacterized protein</fullName>
    </submittedName>
</protein>
<dbReference type="EMBL" id="HG992339">
    <property type="protein sequence ID" value="CAE6865861.1"/>
    <property type="molecule type" value="Genomic_DNA"/>
</dbReference>
<reference evidence="1" key="1">
    <citation type="submission" date="2021-02" db="EMBL/GenBank/DDBJ databases">
        <authorList>
            <person name="Pothier F. J."/>
        </authorList>
    </citation>
    <scope>NUCLEOTIDE SEQUENCE</scope>
    <source>
        <strain evidence="1">301</strain>
        <plasmid evidence="1">XAC301_p24</plasmid>
    </source>
</reference>
<dbReference type="Proteomes" id="UP000835287">
    <property type="component" value="Plasmid XAC301_p24"/>
</dbReference>
<dbReference type="EMBL" id="HG992339">
    <property type="protein sequence ID" value="CAE6865875.1"/>
    <property type="molecule type" value="Genomic_DNA"/>
</dbReference>
<proteinExistence type="predicted"/>
<gene>
    <name evidence="1" type="ORF">XAC301_44940</name>
</gene>
<dbReference type="RefSeq" id="WP_078538993.1">
    <property type="nucleotide sequence ID" value="NZ_HG992339.1"/>
</dbReference>
<sequence>MHDDDMQEQSFQRYRCHMRTRSGMFAQYDGYVDVYSASDDRDELHRAAVAELRRTSFPDYSAAMWHLDSVTEVPRG</sequence>